<evidence type="ECO:0000256" key="1">
    <source>
        <dbReference type="SAM" id="Coils"/>
    </source>
</evidence>
<evidence type="ECO:0000313" key="3">
    <source>
        <dbReference type="Proteomes" id="UP001152561"/>
    </source>
</evidence>
<sequence>MEVDGGLELHNKLVQLAQSRTSSAAHKEKQLKEYEQKTVKLLSDFETTQRGVDELNKGLEEKTAAAEKGLKVQENLLSKVQSLDTEIMKNEDLLNQYKNEKQLLRTKKELMNRKSEVEKGGKLHDQLHQQIDLYSLERSKTGHELEELEKENKKVLAKLRESEEKIDKLQANLRERSKNSSEGMELHGMLLHLIQAKESELLAEKKKRKDMSAY</sequence>
<dbReference type="EMBL" id="JAJAGQ010000001">
    <property type="protein sequence ID" value="KAJ8573549.1"/>
    <property type="molecule type" value="Genomic_DNA"/>
</dbReference>
<dbReference type="OrthoDB" id="5801062at2759"/>
<proteinExistence type="predicted"/>
<keyword evidence="3" id="KW-1185">Reference proteome</keyword>
<dbReference type="PANTHER" id="PTHR15107:SF0">
    <property type="entry name" value="DNA ENDONUCLEASE ACTIVATOR CTP1 C-TERMINAL DOMAIN-CONTAINING PROTEIN"/>
    <property type="match status" value="1"/>
</dbReference>
<dbReference type="GO" id="GO:0003684">
    <property type="term" value="F:damaged DNA binding"/>
    <property type="evidence" value="ECO:0007669"/>
    <property type="project" value="TreeGrafter"/>
</dbReference>
<evidence type="ECO:0000313" key="2">
    <source>
        <dbReference type="EMBL" id="KAJ8573549.1"/>
    </source>
</evidence>
<comment type="caution">
    <text evidence="2">The sequence shown here is derived from an EMBL/GenBank/DDBJ whole genome shotgun (WGS) entry which is preliminary data.</text>
</comment>
<name>A0A9Q1N6H1_9SOLA</name>
<gene>
    <name evidence="2" type="ORF">K7X08_010060</name>
</gene>
<dbReference type="PANTHER" id="PTHR15107">
    <property type="entry name" value="RETINOBLASTOMA BINDING PROTEIN 8"/>
    <property type="match status" value="1"/>
</dbReference>
<feature type="coiled-coil region" evidence="1">
    <location>
        <begin position="80"/>
        <end position="179"/>
    </location>
</feature>
<organism evidence="2 3">
    <name type="scientific">Anisodus acutangulus</name>
    <dbReference type="NCBI Taxonomy" id="402998"/>
    <lineage>
        <taxon>Eukaryota</taxon>
        <taxon>Viridiplantae</taxon>
        <taxon>Streptophyta</taxon>
        <taxon>Embryophyta</taxon>
        <taxon>Tracheophyta</taxon>
        <taxon>Spermatophyta</taxon>
        <taxon>Magnoliopsida</taxon>
        <taxon>eudicotyledons</taxon>
        <taxon>Gunneridae</taxon>
        <taxon>Pentapetalae</taxon>
        <taxon>asterids</taxon>
        <taxon>lamiids</taxon>
        <taxon>Solanales</taxon>
        <taxon>Solanaceae</taxon>
        <taxon>Solanoideae</taxon>
        <taxon>Hyoscyameae</taxon>
        <taxon>Anisodus</taxon>
    </lineage>
</organism>
<dbReference type="AlphaFoldDB" id="A0A9Q1N6H1"/>
<keyword evidence="1" id="KW-0175">Coiled coil</keyword>
<dbReference type="InterPro" id="IPR033316">
    <property type="entry name" value="RBBP8-like"/>
</dbReference>
<accession>A0A9Q1N6H1</accession>
<protein>
    <submittedName>
        <fullName evidence="2">Uncharacterized protein</fullName>
    </submittedName>
</protein>
<dbReference type="GO" id="GO:0010792">
    <property type="term" value="P:DNA double-strand break processing involved in repair via single-strand annealing"/>
    <property type="evidence" value="ECO:0007669"/>
    <property type="project" value="TreeGrafter"/>
</dbReference>
<dbReference type="Proteomes" id="UP001152561">
    <property type="component" value="Unassembled WGS sequence"/>
</dbReference>
<reference evidence="3" key="1">
    <citation type="journal article" date="2023" name="Proc. Natl. Acad. Sci. U.S.A.">
        <title>Genomic and structural basis for evolution of tropane alkaloid biosynthesis.</title>
        <authorList>
            <person name="Wanga Y.-J."/>
            <person name="Taina T."/>
            <person name="Yua J.-Y."/>
            <person name="Lia J."/>
            <person name="Xua B."/>
            <person name="Chenc J."/>
            <person name="D'Auriad J.C."/>
            <person name="Huanga J.-P."/>
            <person name="Huanga S.-X."/>
        </authorList>
    </citation>
    <scope>NUCLEOTIDE SEQUENCE [LARGE SCALE GENOMIC DNA]</scope>
    <source>
        <strain evidence="3">cv. KIB-2019</strain>
    </source>
</reference>